<comment type="catalytic activity">
    <reaction evidence="7 8">
        <text>UDP-N-acetyl-alpha-D-muramoyl-L-alanine + D-glutamate + ATP = UDP-N-acetyl-alpha-D-muramoyl-L-alanyl-D-glutamate + ADP + phosphate + H(+)</text>
        <dbReference type="Rhea" id="RHEA:16429"/>
        <dbReference type="ChEBI" id="CHEBI:15378"/>
        <dbReference type="ChEBI" id="CHEBI:29986"/>
        <dbReference type="ChEBI" id="CHEBI:30616"/>
        <dbReference type="ChEBI" id="CHEBI:43474"/>
        <dbReference type="ChEBI" id="CHEBI:83898"/>
        <dbReference type="ChEBI" id="CHEBI:83900"/>
        <dbReference type="ChEBI" id="CHEBI:456216"/>
        <dbReference type="EC" id="6.3.2.9"/>
    </reaction>
</comment>
<dbReference type="UniPathway" id="UPA00219"/>
<evidence type="ECO:0000259" key="10">
    <source>
        <dbReference type="Pfam" id="PF08245"/>
    </source>
</evidence>
<keyword evidence="3 7" id="KW-0963">Cytoplasm</keyword>
<comment type="function">
    <text evidence="7 8">Cell wall formation. Catalyzes the addition of glutamate to the nucleotide precursor UDP-N-acetylmuramoyl-L-alanine (UMA).</text>
</comment>
<dbReference type="InterPro" id="IPR005762">
    <property type="entry name" value="MurD"/>
</dbReference>
<evidence type="ECO:0000256" key="5">
    <source>
        <dbReference type="ARBA" id="ARBA00022741"/>
    </source>
</evidence>
<keyword evidence="7 8" id="KW-0573">Peptidoglycan synthesis</keyword>
<dbReference type="SUPFAM" id="SSF51984">
    <property type="entry name" value="MurCD N-terminal domain"/>
    <property type="match status" value="1"/>
</dbReference>
<dbReference type="GO" id="GO:0008764">
    <property type="term" value="F:UDP-N-acetylmuramoylalanine-D-glutamate ligase activity"/>
    <property type="evidence" value="ECO:0007669"/>
    <property type="project" value="UniProtKB-UniRule"/>
</dbReference>
<dbReference type="STRING" id="96773.Tchl_0866"/>
<dbReference type="GO" id="GO:0009252">
    <property type="term" value="P:peptidoglycan biosynthetic process"/>
    <property type="evidence" value="ECO:0007669"/>
    <property type="project" value="UniProtKB-UniRule"/>
</dbReference>
<dbReference type="PANTHER" id="PTHR43692:SF1">
    <property type="entry name" value="UDP-N-ACETYLMURAMOYLALANINE--D-GLUTAMATE LIGASE"/>
    <property type="match status" value="1"/>
</dbReference>
<keyword evidence="7 8" id="KW-0131">Cell cycle</keyword>
<gene>
    <name evidence="7" type="primary">murD</name>
    <name evidence="11" type="ORF">Tchl_0866</name>
</gene>
<dbReference type="EMBL" id="CP018839">
    <property type="protein sequence ID" value="APR03730.1"/>
    <property type="molecule type" value="Genomic_DNA"/>
</dbReference>
<evidence type="ECO:0000256" key="6">
    <source>
        <dbReference type="ARBA" id="ARBA00022840"/>
    </source>
</evidence>
<evidence type="ECO:0000256" key="8">
    <source>
        <dbReference type="RuleBase" id="RU003664"/>
    </source>
</evidence>
<dbReference type="InterPro" id="IPR004101">
    <property type="entry name" value="Mur_ligase_C"/>
</dbReference>
<dbReference type="EC" id="6.3.2.9" evidence="7 8"/>
<dbReference type="AlphaFoldDB" id="A0A1H5U4Q6"/>
<reference evidence="11 12" key="1">
    <citation type="submission" date="2016-12" db="EMBL/GenBank/DDBJ databases">
        <title>Complete genome sequence of Thauera chlorobenzoica, a Betaproteobacterium degrading haloaromatics anaerobically to CO2 and halides.</title>
        <authorList>
            <person name="Goris T."/>
            <person name="Mergelsberg M."/>
            <person name="Boll M."/>
        </authorList>
    </citation>
    <scope>NUCLEOTIDE SEQUENCE [LARGE SCALE GENOMIC DNA]</scope>
    <source>
        <strain evidence="11 12">3CB1</strain>
    </source>
</reference>
<proteinExistence type="inferred from homology"/>
<dbReference type="InterPro" id="IPR013221">
    <property type="entry name" value="Mur_ligase_cen"/>
</dbReference>
<evidence type="ECO:0000256" key="2">
    <source>
        <dbReference type="ARBA" id="ARBA00004752"/>
    </source>
</evidence>
<keyword evidence="6 7" id="KW-0067">ATP-binding</keyword>
<dbReference type="GO" id="GO:0008360">
    <property type="term" value="P:regulation of cell shape"/>
    <property type="evidence" value="ECO:0007669"/>
    <property type="project" value="UniProtKB-KW"/>
</dbReference>
<sequence length="465" mass="47266">MSILTGKHVLVLGLGESGLAMARWCALRGARLRVADSRVAPPGLEALRAEAPLAELVTGAFGEEVLDGIDLVALSPGLDPRAGVAAAARRRGLPLTGEMSLLAQALDELGVRAQTRVLAVTGTNGKTTTTALTAALAQSVGIDAVAAGNISPAALDVLMERLEAGAALPQCWVLELSSFQLETMRGLDPDAATVLNVSDDHLDRYPGIAEYAATKAAIFQGAGVQVLNRDDARVAAMALPGRRVIRFGSTAAAGDDYGIAAGAGGDGLVRGGERLLALADLALAGRHNAANALAALALCEGGLGVAPQRLLPGLIAFRGLPHRVELVAERADGVRFYDDSKGTNVGATVAALEGMGRPVVLIAGGDGKGQDFAPLGPALARRARAAVLFGRDAGRIAGAVAGCAVALEHASDLDAAVLRAAALAQAGDAVLLSPACASLDMFRNYAHRAEVFVAAVRRLPGVGAR</sequence>
<comment type="similarity">
    <text evidence="7">Belongs to the MurCDEF family.</text>
</comment>
<dbReference type="Gene3D" id="3.40.50.720">
    <property type="entry name" value="NAD(P)-binding Rossmann-like Domain"/>
    <property type="match status" value="1"/>
</dbReference>
<feature type="domain" description="Mur ligase C-terminal" evidence="9">
    <location>
        <begin position="322"/>
        <end position="436"/>
    </location>
</feature>
<dbReference type="GO" id="GO:0051301">
    <property type="term" value="P:cell division"/>
    <property type="evidence" value="ECO:0007669"/>
    <property type="project" value="UniProtKB-KW"/>
</dbReference>
<keyword evidence="5 7" id="KW-0547">Nucleotide-binding</keyword>
<dbReference type="Pfam" id="PF02875">
    <property type="entry name" value="Mur_ligase_C"/>
    <property type="match status" value="1"/>
</dbReference>
<accession>A0A1H5U4Q6</accession>
<protein>
    <recommendedName>
        <fullName evidence="7 8">UDP-N-acetylmuramoylalanine--D-glutamate ligase</fullName>
        <ecNumber evidence="7 8">6.3.2.9</ecNumber>
    </recommendedName>
    <alternativeName>
        <fullName evidence="7">D-glutamic acid-adding enzyme</fullName>
    </alternativeName>
    <alternativeName>
        <fullName evidence="7">UDP-N-acetylmuramoyl-L-alanyl-D-glutamate synthetase</fullName>
    </alternativeName>
</protein>
<dbReference type="HAMAP" id="MF_00639">
    <property type="entry name" value="MurD"/>
    <property type="match status" value="1"/>
</dbReference>
<dbReference type="KEGG" id="tcl:Tchl_0866"/>
<dbReference type="SUPFAM" id="SSF53623">
    <property type="entry name" value="MurD-like peptide ligases, catalytic domain"/>
    <property type="match status" value="1"/>
</dbReference>
<dbReference type="InterPro" id="IPR036615">
    <property type="entry name" value="Mur_ligase_C_dom_sf"/>
</dbReference>
<feature type="domain" description="Mur ligase central" evidence="10">
    <location>
        <begin position="120"/>
        <end position="298"/>
    </location>
</feature>
<evidence type="ECO:0000313" key="12">
    <source>
        <dbReference type="Proteomes" id="UP000185739"/>
    </source>
</evidence>
<dbReference type="GO" id="GO:0005737">
    <property type="term" value="C:cytoplasm"/>
    <property type="evidence" value="ECO:0007669"/>
    <property type="project" value="UniProtKB-SubCell"/>
</dbReference>
<dbReference type="GO" id="GO:0005524">
    <property type="term" value="F:ATP binding"/>
    <property type="evidence" value="ECO:0007669"/>
    <property type="project" value="UniProtKB-UniRule"/>
</dbReference>
<feature type="binding site" evidence="7">
    <location>
        <begin position="122"/>
        <end position="128"/>
    </location>
    <ligand>
        <name>ATP</name>
        <dbReference type="ChEBI" id="CHEBI:30616"/>
    </ligand>
</feature>
<evidence type="ECO:0000313" key="11">
    <source>
        <dbReference type="EMBL" id="APR03730.1"/>
    </source>
</evidence>
<organism evidence="11 12">
    <name type="scientific">Thauera chlorobenzoica</name>
    <dbReference type="NCBI Taxonomy" id="96773"/>
    <lineage>
        <taxon>Bacteria</taxon>
        <taxon>Pseudomonadati</taxon>
        <taxon>Pseudomonadota</taxon>
        <taxon>Betaproteobacteria</taxon>
        <taxon>Rhodocyclales</taxon>
        <taxon>Zoogloeaceae</taxon>
        <taxon>Thauera</taxon>
    </lineage>
</organism>
<dbReference type="Pfam" id="PF21799">
    <property type="entry name" value="MurD-like_N"/>
    <property type="match status" value="1"/>
</dbReference>
<comment type="pathway">
    <text evidence="2 7 8">Cell wall biogenesis; peptidoglycan biosynthesis.</text>
</comment>
<keyword evidence="7 8" id="KW-0133">Cell shape</keyword>
<name>A0A1H5U4Q6_9RHOO</name>
<keyword evidence="7 8" id="KW-0961">Cell wall biogenesis/degradation</keyword>
<comment type="subcellular location">
    <subcellularLocation>
        <location evidence="1 7 8">Cytoplasm</location>
    </subcellularLocation>
</comment>
<dbReference type="GO" id="GO:0071555">
    <property type="term" value="P:cell wall organization"/>
    <property type="evidence" value="ECO:0007669"/>
    <property type="project" value="UniProtKB-KW"/>
</dbReference>
<dbReference type="PANTHER" id="PTHR43692">
    <property type="entry name" value="UDP-N-ACETYLMURAMOYLALANINE--D-GLUTAMATE LIGASE"/>
    <property type="match status" value="1"/>
</dbReference>
<dbReference type="InterPro" id="IPR036565">
    <property type="entry name" value="Mur-like_cat_sf"/>
</dbReference>
<dbReference type="NCBIfam" id="TIGR01087">
    <property type="entry name" value="murD"/>
    <property type="match status" value="1"/>
</dbReference>
<evidence type="ECO:0000259" key="9">
    <source>
        <dbReference type="Pfam" id="PF02875"/>
    </source>
</evidence>
<keyword evidence="7 8" id="KW-0132">Cell division</keyword>
<evidence type="ECO:0000256" key="1">
    <source>
        <dbReference type="ARBA" id="ARBA00004496"/>
    </source>
</evidence>
<dbReference type="Pfam" id="PF08245">
    <property type="entry name" value="Mur_ligase_M"/>
    <property type="match status" value="1"/>
</dbReference>
<dbReference type="OrthoDB" id="9809796at2"/>
<dbReference type="RefSeq" id="WP_075147309.1">
    <property type="nucleotide sequence ID" value="NZ_CP018839.1"/>
</dbReference>
<dbReference type="Gene3D" id="3.40.1190.10">
    <property type="entry name" value="Mur-like, catalytic domain"/>
    <property type="match status" value="1"/>
</dbReference>
<dbReference type="Proteomes" id="UP000185739">
    <property type="component" value="Chromosome"/>
</dbReference>
<evidence type="ECO:0000256" key="3">
    <source>
        <dbReference type="ARBA" id="ARBA00022490"/>
    </source>
</evidence>
<evidence type="ECO:0000256" key="7">
    <source>
        <dbReference type="HAMAP-Rule" id="MF_00639"/>
    </source>
</evidence>
<dbReference type="SUPFAM" id="SSF53244">
    <property type="entry name" value="MurD-like peptide ligases, peptide-binding domain"/>
    <property type="match status" value="1"/>
</dbReference>
<evidence type="ECO:0000256" key="4">
    <source>
        <dbReference type="ARBA" id="ARBA00022598"/>
    </source>
</evidence>
<dbReference type="Gene3D" id="3.90.190.20">
    <property type="entry name" value="Mur ligase, C-terminal domain"/>
    <property type="match status" value="1"/>
</dbReference>
<keyword evidence="4 7" id="KW-0436">Ligase</keyword>
<keyword evidence="12" id="KW-1185">Reference proteome</keyword>